<dbReference type="Proteomes" id="UP000001548">
    <property type="component" value="Unassembled WGS sequence"/>
</dbReference>
<dbReference type="OMA" id="MHAMGVE"/>
<dbReference type="RefSeq" id="XP_001709876.1">
    <property type="nucleotide sequence ID" value="XM_001709824.1"/>
</dbReference>
<organism evidence="2 3">
    <name type="scientific">Giardia intestinalis (strain ATCC 50803 / WB clone C6)</name>
    <name type="common">Giardia lamblia</name>
    <dbReference type="NCBI Taxonomy" id="184922"/>
    <lineage>
        <taxon>Eukaryota</taxon>
        <taxon>Metamonada</taxon>
        <taxon>Diplomonadida</taxon>
        <taxon>Hexamitidae</taxon>
        <taxon>Giardiinae</taxon>
        <taxon>Giardia</taxon>
    </lineage>
</organism>
<dbReference type="HOGENOM" id="CLU_599140_0_0_1"/>
<evidence type="ECO:0000256" key="1">
    <source>
        <dbReference type="SAM" id="MobiDB-lite"/>
    </source>
</evidence>
<name>A8B207_GIAIC</name>
<dbReference type="VEuPathDB" id="GiardiaDB:GL50803_6345"/>
<protein>
    <submittedName>
        <fullName evidence="2">Uncharacterized protein</fullName>
    </submittedName>
</protein>
<evidence type="ECO:0000313" key="2">
    <source>
        <dbReference type="EMBL" id="KAE8302899.1"/>
    </source>
</evidence>
<comment type="caution">
    <text evidence="2">The sequence shown here is derived from an EMBL/GenBank/DDBJ whole genome shotgun (WGS) entry which is preliminary data.</text>
</comment>
<evidence type="ECO:0000313" key="3">
    <source>
        <dbReference type="Proteomes" id="UP000001548"/>
    </source>
</evidence>
<dbReference type="EMBL" id="AACB03000003">
    <property type="protein sequence ID" value="KAE8302899.1"/>
    <property type="molecule type" value="Genomic_DNA"/>
</dbReference>
<feature type="region of interest" description="Disordered" evidence="1">
    <location>
        <begin position="180"/>
        <end position="205"/>
    </location>
</feature>
<accession>A8B207</accession>
<sequence>MLKFAPPNPTLSSSYANYEGPTIKIDESAAQLSNTASAGIGMFNDLSSSDSIYLSNLTQSQSHYSHCNNSLGVDMQQKPFRRRKPPTSLDTRLNAIGPVSTAREGPPVASPPGSVVLAADGVTAIESRPSKHVLLTSPNDSVSETNSVASSVRCYKDDDSITALQSELFDTVPLLLQDTPLTDSVAPSPPNKSSRTYQPPLSAKSGQKISFAGSFMAMFGDKSKADTRPAPPASLNNTTVAIPIGSATHQFLPRSKSAIQFTTSESVQENVQQPTYPRKATLSRKKSIPALAPGQGIKWDTAAITAELADISSGFLHNAITTSMHAMGVENRQELVALQNTVDAQAKLITELMARIKALEAKQNVSAEKIAKMNKTVNVFNPELVLRVIKYQKELDGTLKVITKKQEILAEDNPRRLHDLRELVADLPTILARLTTLEKELLANKDMVEKLKQEILK</sequence>
<reference evidence="2 3" key="1">
    <citation type="journal article" date="2007" name="Science">
        <title>Genomic minimalism in the early diverging intestinal parasite Giardia lamblia.</title>
        <authorList>
            <person name="Morrison H.G."/>
            <person name="McArthur A.G."/>
            <person name="Gillin F.D."/>
            <person name="Aley S.B."/>
            <person name="Adam R.D."/>
            <person name="Olsen G.J."/>
            <person name="Best A.A."/>
            <person name="Cande W.Z."/>
            <person name="Chen F."/>
            <person name="Cipriano M.J."/>
            <person name="Davids B.J."/>
            <person name="Dawson S.C."/>
            <person name="Elmendorf H.G."/>
            <person name="Hehl A.B."/>
            <person name="Holder M.E."/>
            <person name="Huse S.M."/>
            <person name="Kim U.U."/>
            <person name="Lasek-Nesselquist E."/>
            <person name="Manning G."/>
            <person name="Nigam A."/>
            <person name="Nixon J.E."/>
            <person name="Palm D."/>
            <person name="Passamaneck N.E."/>
            <person name="Prabhu A."/>
            <person name="Reich C.I."/>
            <person name="Reiner D.S."/>
            <person name="Samuelson J."/>
            <person name="Svard S.G."/>
            <person name="Sogin M.L."/>
        </authorList>
    </citation>
    <scope>NUCLEOTIDE SEQUENCE [LARGE SCALE GENOMIC DNA]</scope>
    <source>
        <strain evidence="2 3">WB C6</strain>
    </source>
</reference>
<gene>
    <name evidence="2" type="ORF">GL50803_006345</name>
</gene>
<dbReference type="AlphaFoldDB" id="A8B207"/>
<proteinExistence type="predicted"/>
<dbReference type="KEGG" id="gla:GL50803_006345"/>
<keyword evidence="3" id="KW-1185">Reference proteome</keyword>
<dbReference type="GeneID" id="5702782"/>
<feature type="compositionally biased region" description="Polar residues" evidence="1">
    <location>
        <begin position="191"/>
        <end position="205"/>
    </location>
</feature>